<evidence type="ECO:0000313" key="2">
    <source>
        <dbReference type="Proteomes" id="UP000245207"/>
    </source>
</evidence>
<comment type="caution">
    <text evidence="1">The sequence shown here is derived from an EMBL/GenBank/DDBJ whole genome shotgun (WGS) entry which is preliminary data.</text>
</comment>
<evidence type="ECO:0000313" key="1">
    <source>
        <dbReference type="EMBL" id="PWA58377.1"/>
    </source>
</evidence>
<dbReference type="EMBL" id="PKPP01005909">
    <property type="protein sequence ID" value="PWA58377.1"/>
    <property type="molecule type" value="Genomic_DNA"/>
</dbReference>
<dbReference type="AlphaFoldDB" id="A0A2U1MAW5"/>
<name>A0A2U1MAW5_ARTAN</name>
<proteinExistence type="predicted"/>
<dbReference type="STRING" id="35608.A0A2U1MAW5"/>
<organism evidence="1 2">
    <name type="scientific">Artemisia annua</name>
    <name type="common">Sweet wormwood</name>
    <dbReference type="NCBI Taxonomy" id="35608"/>
    <lineage>
        <taxon>Eukaryota</taxon>
        <taxon>Viridiplantae</taxon>
        <taxon>Streptophyta</taxon>
        <taxon>Embryophyta</taxon>
        <taxon>Tracheophyta</taxon>
        <taxon>Spermatophyta</taxon>
        <taxon>Magnoliopsida</taxon>
        <taxon>eudicotyledons</taxon>
        <taxon>Gunneridae</taxon>
        <taxon>Pentapetalae</taxon>
        <taxon>asterids</taxon>
        <taxon>campanulids</taxon>
        <taxon>Asterales</taxon>
        <taxon>Asteraceae</taxon>
        <taxon>Asteroideae</taxon>
        <taxon>Anthemideae</taxon>
        <taxon>Artemisiinae</taxon>
        <taxon>Artemisia</taxon>
    </lineage>
</organism>
<keyword evidence="2" id="KW-1185">Reference proteome</keyword>
<sequence length="159" mass="18136">MAQLKPPFVEETAVHATPVSRKSLRIPLPPGKGVSGQRCIVKANHFFAKLPDKDLHQYDVSFCGRNIFVNYLLFDLRLISLESDIFEPVSSKLSAQFALRSFGFVTEENQETPLDLPTLHHQLKVDFKMESSLRTSEAYGSFNHKGFKRIDYTIEETVF</sequence>
<dbReference type="Proteomes" id="UP000245207">
    <property type="component" value="Unassembled WGS sequence"/>
</dbReference>
<protein>
    <submittedName>
        <fullName evidence="1">Argonaute/Dicer protein, PAZ</fullName>
    </submittedName>
</protein>
<gene>
    <name evidence="1" type="ORF">CTI12_AA397630</name>
</gene>
<dbReference type="OrthoDB" id="1938994at2759"/>
<accession>A0A2U1MAW5</accession>
<reference evidence="1 2" key="1">
    <citation type="journal article" date="2018" name="Mol. Plant">
        <title>The genome of Artemisia annua provides insight into the evolution of Asteraceae family and artemisinin biosynthesis.</title>
        <authorList>
            <person name="Shen Q."/>
            <person name="Zhang L."/>
            <person name="Liao Z."/>
            <person name="Wang S."/>
            <person name="Yan T."/>
            <person name="Shi P."/>
            <person name="Liu M."/>
            <person name="Fu X."/>
            <person name="Pan Q."/>
            <person name="Wang Y."/>
            <person name="Lv Z."/>
            <person name="Lu X."/>
            <person name="Zhang F."/>
            <person name="Jiang W."/>
            <person name="Ma Y."/>
            <person name="Chen M."/>
            <person name="Hao X."/>
            <person name="Li L."/>
            <person name="Tang Y."/>
            <person name="Lv G."/>
            <person name="Zhou Y."/>
            <person name="Sun X."/>
            <person name="Brodelius P.E."/>
            <person name="Rose J.K.C."/>
            <person name="Tang K."/>
        </authorList>
    </citation>
    <scope>NUCLEOTIDE SEQUENCE [LARGE SCALE GENOMIC DNA]</scope>
    <source>
        <strain evidence="2">cv. Huhao1</strain>
        <tissue evidence="1">Leaf</tissue>
    </source>
</reference>